<dbReference type="Proteomes" id="UP001460888">
    <property type="component" value="Unassembled WGS sequence"/>
</dbReference>
<dbReference type="RefSeq" id="WP_353113253.1">
    <property type="nucleotide sequence ID" value="NZ_APND01000005.1"/>
</dbReference>
<reference evidence="3 4" key="1">
    <citation type="submission" date="2013-03" db="EMBL/GenBank/DDBJ databases">
        <title>Salinisphaera dokdonensis CL-ES53 Genome Sequencing.</title>
        <authorList>
            <person name="Li C."/>
            <person name="Lai Q."/>
            <person name="Shao Z."/>
        </authorList>
    </citation>
    <scope>NUCLEOTIDE SEQUENCE [LARGE SCALE GENOMIC DNA]</scope>
    <source>
        <strain evidence="3 4">CL-ES53</strain>
    </source>
</reference>
<comment type="caution">
    <text evidence="3">The sequence shown here is derived from an EMBL/GenBank/DDBJ whole genome shotgun (WGS) entry which is preliminary data.</text>
</comment>
<gene>
    <name evidence="3" type="ORF">SADO_15969</name>
</gene>
<protein>
    <recommendedName>
        <fullName evidence="2">SHOCT domain-containing protein</fullName>
    </recommendedName>
</protein>
<dbReference type="Pfam" id="PF09851">
    <property type="entry name" value="SHOCT"/>
    <property type="match status" value="1"/>
</dbReference>
<evidence type="ECO:0000313" key="3">
    <source>
        <dbReference type="EMBL" id="MES1930760.1"/>
    </source>
</evidence>
<feature type="region of interest" description="Disordered" evidence="1">
    <location>
        <begin position="90"/>
        <end position="109"/>
    </location>
</feature>
<sequence length="258" mass="28331">MTDTFNETRLAALAEQYGFSEAAVRHLFEAVTEGGGDMAMFDHDEFHGPGQWMRGGLIMTTTPGDRVLNNAIESLCNRLSALLRAQQVQEQPGRKRISPTARAWDTSAAPRQRWWPAEWGDPVATGQADDLAYAFFDDAARLAIQHGHDVDLYKTADHHITGISQAQQGPTGSLVFTTPFGELELAQLERCDSSRQNADGPTRSDRMADNGENCADASSTQSSTEILDAIKELGALHRDGVLTDEEFAAKKQDLLQRL</sequence>
<keyword evidence="4" id="KW-1185">Reference proteome</keyword>
<dbReference type="InterPro" id="IPR018649">
    <property type="entry name" value="SHOCT"/>
</dbReference>
<evidence type="ECO:0000256" key="1">
    <source>
        <dbReference type="SAM" id="MobiDB-lite"/>
    </source>
</evidence>
<evidence type="ECO:0000313" key="4">
    <source>
        <dbReference type="Proteomes" id="UP001460888"/>
    </source>
</evidence>
<organism evidence="3 4">
    <name type="scientific">Salinisphaera dokdonensis CL-ES53</name>
    <dbReference type="NCBI Taxonomy" id="1304272"/>
    <lineage>
        <taxon>Bacteria</taxon>
        <taxon>Pseudomonadati</taxon>
        <taxon>Pseudomonadota</taxon>
        <taxon>Gammaproteobacteria</taxon>
        <taxon>Salinisphaerales</taxon>
        <taxon>Salinisphaeraceae</taxon>
        <taxon>Salinisphaera</taxon>
    </lineage>
</organism>
<evidence type="ECO:0000259" key="2">
    <source>
        <dbReference type="Pfam" id="PF09851"/>
    </source>
</evidence>
<dbReference type="EMBL" id="APND01000005">
    <property type="protein sequence ID" value="MES1930760.1"/>
    <property type="molecule type" value="Genomic_DNA"/>
</dbReference>
<feature type="region of interest" description="Disordered" evidence="1">
    <location>
        <begin position="192"/>
        <end position="222"/>
    </location>
</feature>
<name>A0ABV2B4E7_9GAMM</name>
<accession>A0ABV2B4E7</accession>
<proteinExistence type="predicted"/>
<feature type="domain" description="SHOCT" evidence="2">
    <location>
        <begin position="228"/>
        <end position="255"/>
    </location>
</feature>